<name>A0A9Q1QVB3_9SOLA</name>
<sequence length="181" mass="21188">MKFMLQEYFYYVIYNRMPVNVGRIITANLQACNFDPAVRSIFFPSTITLLVREVGVKPNKSLYSTLSNSVVRKSFWKKLEKSDGPRRQKGQEERRRHEKKSQYAVQQSFMMRQISEQMETLLQSLFPPPTKGVTIQEEEYQRKKIKRQDDVIGKGKEVVIEEEVDSGFDDDEDMNVADCSK</sequence>
<evidence type="ECO:0000313" key="2">
    <source>
        <dbReference type="EMBL" id="KAJ8528435.1"/>
    </source>
</evidence>
<evidence type="ECO:0000313" key="3">
    <source>
        <dbReference type="Proteomes" id="UP001152561"/>
    </source>
</evidence>
<dbReference type="AlphaFoldDB" id="A0A9Q1QVB3"/>
<dbReference type="Proteomes" id="UP001152561">
    <property type="component" value="Unassembled WGS sequence"/>
</dbReference>
<accession>A0A9Q1QVB3</accession>
<feature type="region of interest" description="Disordered" evidence="1">
    <location>
        <begin position="81"/>
        <end position="102"/>
    </location>
</feature>
<evidence type="ECO:0000256" key="1">
    <source>
        <dbReference type="SAM" id="MobiDB-lite"/>
    </source>
</evidence>
<keyword evidence="3" id="KW-1185">Reference proteome</keyword>
<comment type="caution">
    <text evidence="2">The sequence shown here is derived from an EMBL/GenBank/DDBJ whole genome shotgun (WGS) entry which is preliminary data.</text>
</comment>
<gene>
    <name evidence="2" type="ORF">K7X08_022127</name>
</gene>
<feature type="compositionally biased region" description="Basic and acidic residues" evidence="1">
    <location>
        <begin position="81"/>
        <end position="95"/>
    </location>
</feature>
<organism evidence="2 3">
    <name type="scientific">Anisodus acutangulus</name>
    <dbReference type="NCBI Taxonomy" id="402998"/>
    <lineage>
        <taxon>Eukaryota</taxon>
        <taxon>Viridiplantae</taxon>
        <taxon>Streptophyta</taxon>
        <taxon>Embryophyta</taxon>
        <taxon>Tracheophyta</taxon>
        <taxon>Spermatophyta</taxon>
        <taxon>Magnoliopsida</taxon>
        <taxon>eudicotyledons</taxon>
        <taxon>Gunneridae</taxon>
        <taxon>Pentapetalae</taxon>
        <taxon>asterids</taxon>
        <taxon>lamiids</taxon>
        <taxon>Solanales</taxon>
        <taxon>Solanaceae</taxon>
        <taxon>Solanoideae</taxon>
        <taxon>Hyoscyameae</taxon>
        <taxon>Anisodus</taxon>
    </lineage>
</organism>
<proteinExistence type="predicted"/>
<protein>
    <submittedName>
        <fullName evidence="2">Uncharacterized protein</fullName>
    </submittedName>
</protein>
<reference evidence="3" key="1">
    <citation type="journal article" date="2023" name="Proc. Natl. Acad. Sci. U.S.A.">
        <title>Genomic and structural basis for evolution of tropane alkaloid biosynthesis.</title>
        <authorList>
            <person name="Wanga Y.-J."/>
            <person name="Taina T."/>
            <person name="Yua J.-Y."/>
            <person name="Lia J."/>
            <person name="Xua B."/>
            <person name="Chenc J."/>
            <person name="D'Auriad J.C."/>
            <person name="Huanga J.-P."/>
            <person name="Huanga S.-X."/>
        </authorList>
    </citation>
    <scope>NUCLEOTIDE SEQUENCE [LARGE SCALE GENOMIC DNA]</scope>
    <source>
        <strain evidence="3">cv. KIB-2019</strain>
    </source>
</reference>
<dbReference type="EMBL" id="JAJAGQ010000023">
    <property type="protein sequence ID" value="KAJ8528435.1"/>
    <property type="molecule type" value="Genomic_DNA"/>
</dbReference>